<dbReference type="Pfam" id="PF13529">
    <property type="entry name" value="Peptidase_C39_2"/>
    <property type="match status" value="1"/>
</dbReference>
<dbReference type="AlphaFoldDB" id="A0A6I4RVY3"/>
<dbReference type="Gene3D" id="3.90.70.10">
    <property type="entry name" value="Cysteine proteinases"/>
    <property type="match status" value="1"/>
</dbReference>
<reference evidence="2 3" key="1">
    <citation type="submission" date="2019-06" db="EMBL/GenBank/DDBJ databases">
        <title>Phylogeography and genetic diversity of Francisella tularensis subsp. holarctica in France (1947-2018).</title>
        <authorList>
            <person name="Kevin M."/>
            <person name="Madani N."/>
            <person name="Maurin M."/>
        </authorList>
    </citation>
    <scope>NUCLEOTIDE SEQUENCE [LARGE SCALE GENOMIC DNA]</scope>
    <source>
        <strain evidence="2 3">ATCC 15482</strain>
    </source>
</reference>
<evidence type="ECO:0000259" key="1">
    <source>
        <dbReference type="Pfam" id="PF13529"/>
    </source>
</evidence>
<evidence type="ECO:0000313" key="3">
    <source>
        <dbReference type="Proteomes" id="UP000469081"/>
    </source>
</evidence>
<dbReference type="InterPro" id="IPR039564">
    <property type="entry name" value="Peptidase_C39-like"/>
</dbReference>
<accession>A0A6I4RVY3</accession>
<protein>
    <submittedName>
        <fullName evidence="2">Peptidase C39 family protein</fullName>
    </submittedName>
</protein>
<dbReference type="EMBL" id="VJEZ01000008">
    <property type="protein sequence ID" value="MWZ40212.1"/>
    <property type="molecule type" value="Genomic_DNA"/>
</dbReference>
<feature type="domain" description="Peptidase C39-like" evidence="1">
    <location>
        <begin position="49"/>
        <end position="160"/>
    </location>
</feature>
<evidence type="ECO:0000313" key="2">
    <source>
        <dbReference type="EMBL" id="MWZ40212.1"/>
    </source>
</evidence>
<dbReference type="Proteomes" id="UP000469081">
    <property type="component" value="Unassembled WGS sequence"/>
</dbReference>
<organism evidence="2 3">
    <name type="scientific">Francisella tularensis</name>
    <dbReference type="NCBI Taxonomy" id="263"/>
    <lineage>
        <taxon>Bacteria</taxon>
        <taxon>Pseudomonadati</taxon>
        <taxon>Pseudomonadota</taxon>
        <taxon>Gammaproteobacteria</taxon>
        <taxon>Thiotrichales</taxon>
        <taxon>Francisellaceae</taxon>
        <taxon>Francisella</taxon>
    </lineage>
</organism>
<gene>
    <name evidence="2" type="ORF">FNC33_06640</name>
</gene>
<name>A0A6I4RVY3_FRATU</name>
<proteinExistence type="predicted"/>
<sequence length="217" mass="24841">MFKRVILVLITFIFAISLNYSYGEYANKTYIQNVVKTFNLSTDKNMKILDIKGYQQTTDYTCGPSAVMSLLNYYGILKDSQMNHQTELEIAKQMGTNDDYGTTMQQIAEWLGNHGFEVKYATDGDINLLYQSIDKAIPVLVDWIDWGGHWTLVSGYQKLGKSVDDDKDMLFMIDPAAHFNNVRSVYGLSAINPDRFQYMWQDSKGVKGIYIIAFPKK</sequence>
<dbReference type="RefSeq" id="WP_003033048.1">
    <property type="nucleotide sequence ID" value="NZ_VJEZ01000008.1"/>
</dbReference>
<dbReference type="OMA" id="EYTCGPA"/>
<comment type="caution">
    <text evidence="2">The sequence shown here is derived from an EMBL/GenBank/DDBJ whole genome shotgun (WGS) entry which is preliminary data.</text>
</comment>